<dbReference type="EMBL" id="NEDP02004192">
    <property type="protein sequence ID" value="OWF46391.1"/>
    <property type="molecule type" value="Genomic_DNA"/>
</dbReference>
<comment type="caution">
    <text evidence="2">The sequence shown here is derived from an EMBL/GenBank/DDBJ whole genome shotgun (WGS) entry which is preliminary data.</text>
</comment>
<evidence type="ECO:0000256" key="1">
    <source>
        <dbReference type="SAM" id="MobiDB-lite"/>
    </source>
</evidence>
<reference evidence="2 3" key="1">
    <citation type="journal article" date="2017" name="Nat. Ecol. Evol.">
        <title>Scallop genome provides insights into evolution of bilaterian karyotype and development.</title>
        <authorList>
            <person name="Wang S."/>
            <person name="Zhang J."/>
            <person name="Jiao W."/>
            <person name="Li J."/>
            <person name="Xun X."/>
            <person name="Sun Y."/>
            <person name="Guo X."/>
            <person name="Huan P."/>
            <person name="Dong B."/>
            <person name="Zhang L."/>
            <person name="Hu X."/>
            <person name="Sun X."/>
            <person name="Wang J."/>
            <person name="Zhao C."/>
            <person name="Wang Y."/>
            <person name="Wang D."/>
            <person name="Huang X."/>
            <person name="Wang R."/>
            <person name="Lv J."/>
            <person name="Li Y."/>
            <person name="Zhang Z."/>
            <person name="Liu B."/>
            <person name="Lu W."/>
            <person name="Hui Y."/>
            <person name="Liang J."/>
            <person name="Zhou Z."/>
            <person name="Hou R."/>
            <person name="Li X."/>
            <person name="Liu Y."/>
            <person name="Li H."/>
            <person name="Ning X."/>
            <person name="Lin Y."/>
            <person name="Zhao L."/>
            <person name="Xing Q."/>
            <person name="Dou J."/>
            <person name="Li Y."/>
            <person name="Mao J."/>
            <person name="Guo H."/>
            <person name="Dou H."/>
            <person name="Li T."/>
            <person name="Mu C."/>
            <person name="Jiang W."/>
            <person name="Fu Q."/>
            <person name="Fu X."/>
            <person name="Miao Y."/>
            <person name="Liu J."/>
            <person name="Yu Q."/>
            <person name="Li R."/>
            <person name="Liao H."/>
            <person name="Li X."/>
            <person name="Kong Y."/>
            <person name="Jiang Z."/>
            <person name="Chourrout D."/>
            <person name="Li R."/>
            <person name="Bao Z."/>
        </authorList>
    </citation>
    <scope>NUCLEOTIDE SEQUENCE [LARGE SCALE GENOMIC DNA]</scope>
    <source>
        <strain evidence="2 3">PY_sf001</strain>
    </source>
</reference>
<evidence type="ECO:0000313" key="2">
    <source>
        <dbReference type="EMBL" id="OWF46391.1"/>
    </source>
</evidence>
<name>A0A210QCF1_MIZYE</name>
<sequence length="160" mass="18660">MELDDLRRSSVSSFEDMRQETPSPFRAVPRGSDVFQKAMVQLYNDMQTEKEKKRQRRQNARSIDEEDDFSDEERDKCTDIKQFRRFSQDFSAKQHNFRRTASLHQVSPKLSLGSAASPQIPSRLQKLSEIRTSDKKQSQILRRHSITILSPVDNAPVVFE</sequence>
<feature type="region of interest" description="Disordered" evidence="1">
    <location>
        <begin position="1"/>
        <end position="31"/>
    </location>
</feature>
<organism evidence="2 3">
    <name type="scientific">Mizuhopecten yessoensis</name>
    <name type="common">Japanese scallop</name>
    <name type="synonym">Patinopecten yessoensis</name>
    <dbReference type="NCBI Taxonomy" id="6573"/>
    <lineage>
        <taxon>Eukaryota</taxon>
        <taxon>Metazoa</taxon>
        <taxon>Spiralia</taxon>
        <taxon>Lophotrochozoa</taxon>
        <taxon>Mollusca</taxon>
        <taxon>Bivalvia</taxon>
        <taxon>Autobranchia</taxon>
        <taxon>Pteriomorphia</taxon>
        <taxon>Pectinida</taxon>
        <taxon>Pectinoidea</taxon>
        <taxon>Pectinidae</taxon>
        <taxon>Mizuhopecten</taxon>
    </lineage>
</organism>
<accession>A0A210QCF1</accession>
<dbReference type="AlphaFoldDB" id="A0A210QCF1"/>
<keyword evidence="3" id="KW-1185">Reference proteome</keyword>
<dbReference type="Proteomes" id="UP000242188">
    <property type="component" value="Unassembled WGS sequence"/>
</dbReference>
<gene>
    <name evidence="2" type="ORF">KP79_PYT09316</name>
</gene>
<feature type="region of interest" description="Disordered" evidence="1">
    <location>
        <begin position="45"/>
        <end position="75"/>
    </location>
</feature>
<protein>
    <submittedName>
        <fullName evidence="2">Uncharacterized protein</fullName>
    </submittedName>
</protein>
<proteinExistence type="predicted"/>
<evidence type="ECO:0000313" key="3">
    <source>
        <dbReference type="Proteomes" id="UP000242188"/>
    </source>
</evidence>